<dbReference type="InterPro" id="IPR019546">
    <property type="entry name" value="TAT_signal_bac_arc"/>
</dbReference>
<dbReference type="InterPro" id="IPR036188">
    <property type="entry name" value="FAD/NAD-bd_sf"/>
</dbReference>
<evidence type="ECO:0000256" key="7">
    <source>
        <dbReference type="ARBA" id="ARBA00023014"/>
    </source>
</evidence>
<dbReference type="PROSITE" id="PS51318">
    <property type="entry name" value="TAT"/>
    <property type="match status" value="1"/>
</dbReference>
<evidence type="ECO:0000256" key="6">
    <source>
        <dbReference type="ARBA" id="ARBA00022857"/>
    </source>
</evidence>
<keyword evidence="3" id="KW-0285">Flavoprotein</keyword>
<evidence type="ECO:0000256" key="3">
    <source>
        <dbReference type="ARBA" id="ARBA00022630"/>
    </source>
</evidence>
<keyword evidence="5" id="KW-0274">FAD</keyword>
<organism evidence="10">
    <name type="scientific">uncultured Desulfobacterium sp</name>
    <dbReference type="NCBI Taxonomy" id="201089"/>
    <lineage>
        <taxon>Bacteria</taxon>
        <taxon>Pseudomonadati</taxon>
        <taxon>Thermodesulfobacteriota</taxon>
        <taxon>Desulfobacteria</taxon>
        <taxon>Desulfobacterales</taxon>
        <taxon>Desulfobacteriaceae</taxon>
        <taxon>Desulfobacterium</taxon>
        <taxon>environmental samples</taxon>
    </lineage>
</organism>
<keyword evidence="8" id="KW-0520">NAD</keyword>
<evidence type="ECO:0000313" key="10">
    <source>
        <dbReference type="EMBL" id="SPD74479.1"/>
    </source>
</evidence>
<keyword evidence="7" id="KW-0408">Iron</keyword>
<evidence type="ECO:0000256" key="1">
    <source>
        <dbReference type="ARBA" id="ARBA00004196"/>
    </source>
</evidence>
<dbReference type="InterPro" id="IPR006311">
    <property type="entry name" value="TAT_signal"/>
</dbReference>
<dbReference type="GO" id="GO:0030313">
    <property type="term" value="C:cell envelope"/>
    <property type="evidence" value="ECO:0007669"/>
    <property type="project" value="UniProtKB-SubCell"/>
</dbReference>
<dbReference type="Pfam" id="PF01593">
    <property type="entry name" value="Amino_oxidase"/>
    <property type="match status" value="1"/>
</dbReference>
<dbReference type="Pfam" id="PF10518">
    <property type="entry name" value="TAT_signal"/>
    <property type="match status" value="1"/>
</dbReference>
<proteinExistence type="predicted"/>
<dbReference type="PANTHER" id="PTHR46091">
    <property type="entry name" value="BLR7054 PROTEIN"/>
    <property type="match status" value="1"/>
</dbReference>
<dbReference type="GO" id="GO:0051536">
    <property type="term" value="F:iron-sulfur cluster binding"/>
    <property type="evidence" value="ECO:0007669"/>
    <property type="project" value="UniProtKB-KW"/>
</dbReference>
<evidence type="ECO:0000256" key="5">
    <source>
        <dbReference type="ARBA" id="ARBA00022827"/>
    </source>
</evidence>
<reference evidence="10" key="1">
    <citation type="submission" date="2018-01" db="EMBL/GenBank/DDBJ databases">
        <authorList>
            <person name="Regsiter A."/>
            <person name="William W."/>
        </authorList>
    </citation>
    <scope>NUCLEOTIDE SEQUENCE</scope>
    <source>
        <strain evidence="10">TRIP AH-1</strain>
    </source>
</reference>
<comment type="subunit">
    <text evidence="2">Heterodimer of a large and a small subunit.</text>
</comment>
<evidence type="ECO:0000259" key="9">
    <source>
        <dbReference type="Pfam" id="PF01593"/>
    </source>
</evidence>
<dbReference type="SUPFAM" id="SSF51905">
    <property type="entry name" value="FAD/NAD(P)-binding domain"/>
    <property type="match status" value="1"/>
</dbReference>
<dbReference type="InterPro" id="IPR002937">
    <property type="entry name" value="Amino_oxidase"/>
</dbReference>
<accession>A0A445MYH6</accession>
<evidence type="ECO:0000256" key="8">
    <source>
        <dbReference type="ARBA" id="ARBA00023027"/>
    </source>
</evidence>
<dbReference type="Gene3D" id="3.50.50.60">
    <property type="entry name" value="FAD/NAD(P)-binding domain"/>
    <property type="match status" value="2"/>
</dbReference>
<feature type="domain" description="Amine oxidase" evidence="9">
    <location>
        <begin position="54"/>
        <end position="544"/>
    </location>
</feature>
<name>A0A445MYH6_9BACT</name>
<keyword evidence="7" id="KW-0411">Iron-sulfur</keyword>
<dbReference type="EMBL" id="OJIN01000146">
    <property type="protein sequence ID" value="SPD74479.1"/>
    <property type="molecule type" value="Genomic_DNA"/>
</dbReference>
<dbReference type="GO" id="GO:0016491">
    <property type="term" value="F:oxidoreductase activity"/>
    <property type="evidence" value="ECO:0007669"/>
    <property type="project" value="InterPro"/>
</dbReference>
<dbReference type="InterPro" id="IPR052206">
    <property type="entry name" value="Retinol_saturase"/>
</dbReference>
<dbReference type="PANTHER" id="PTHR46091:SF3">
    <property type="entry name" value="AMINE OXIDASE DOMAIN-CONTAINING PROTEIN"/>
    <property type="match status" value="1"/>
</dbReference>
<keyword evidence="4" id="KW-0732">Signal</keyword>
<gene>
    <name evidence="10" type="ORF">PITCH_A230165</name>
</gene>
<protein>
    <submittedName>
        <fullName evidence="10">Putative All-trans-retinol 13,14-reductase</fullName>
    </submittedName>
</protein>
<sequence length="557" mass="61853">MGTFFNKRISRRDFIKITAATTAALTTDWNSVSAMAGAIGPKEKFPVVVIGAGLGGLSSAAIFARNGFPVTLIEQHDVPGGYATSFDREEGRFTFDVSLHATSGVAGGPMKEIFEETGILNKVEMVELPELCRIITPDYDMTWPQKKPEAVIEKLSGLFPAESNGIRDFFGQMMEILDEAMKPVDPDSWWDRLTFPITHRQMWAVRALTLGDMLDMHVRDQKLKCFLSAFWAYYGLPPSKLSGFLYAIATAAFMRFGGYYVRHRSQDLSNALVDAIEQSGGRVMLETQAVGIKMEEKAVSGVILSDGQMLPAGVVVSNASVPATMTMLAKDQALENYSDHAQTYLQRLKTYRPSLSTFIVWLGLNQEIRGKIKGYEIFCAPHYDPEAAYQAALSCDPERSGLGVTIYDNAFLGYSRPGTSTVTLIMISGYGPWRRFEADYLAERKEAYLKEKERIMEILISKAEQMVIPGLRSMIEVKEAATPLTNLRYTKNPEGAIYGYEQTLDNSFMNRIQSSTPFKGLYLASAWGGPGGGYEPCLDAGRKAFTAFVKDWEDEKI</sequence>
<dbReference type="AlphaFoldDB" id="A0A445MYH6"/>
<evidence type="ECO:0000256" key="2">
    <source>
        <dbReference type="ARBA" id="ARBA00011771"/>
    </source>
</evidence>
<evidence type="ECO:0000256" key="4">
    <source>
        <dbReference type="ARBA" id="ARBA00022729"/>
    </source>
</evidence>
<comment type="subcellular location">
    <subcellularLocation>
        <location evidence="1">Cell envelope</location>
    </subcellularLocation>
</comment>
<keyword evidence="7" id="KW-0479">Metal-binding</keyword>
<keyword evidence="6" id="KW-0521">NADP</keyword>